<organism evidence="1 2">
    <name type="scientific">Penicillium subrubescens</name>
    <dbReference type="NCBI Taxonomy" id="1316194"/>
    <lineage>
        <taxon>Eukaryota</taxon>
        <taxon>Fungi</taxon>
        <taxon>Dikarya</taxon>
        <taxon>Ascomycota</taxon>
        <taxon>Pezizomycotina</taxon>
        <taxon>Eurotiomycetes</taxon>
        <taxon>Eurotiomycetidae</taxon>
        <taxon>Eurotiales</taxon>
        <taxon>Aspergillaceae</taxon>
        <taxon>Penicillium</taxon>
    </lineage>
</organism>
<dbReference type="AlphaFoldDB" id="A0A1Q5UAG4"/>
<dbReference type="Proteomes" id="UP000186955">
    <property type="component" value="Unassembled WGS sequence"/>
</dbReference>
<accession>A0A1Q5UAG4</accession>
<keyword evidence="2" id="KW-1185">Reference proteome</keyword>
<name>A0A1Q5UAG4_9EURO</name>
<proteinExistence type="predicted"/>
<evidence type="ECO:0000313" key="2">
    <source>
        <dbReference type="Proteomes" id="UP000186955"/>
    </source>
</evidence>
<dbReference type="EMBL" id="MNBE01000519">
    <property type="protein sequence ID" value="OKP09462.1"/>
    <property type="molecule type" value="Genomic_DNA"/>
</dbReference>
<comment type="caution">
    <text evidence="1">The sequence shown here is derived from an EMBL/GenBank/DDBJ whole genome shotgun (WGS) entry which is preliminary data.</text>
</comment>
<sequence>MALTAIDIASELPLPGGGDLRHCSAITFDSWLSGKVFVTRLLEDIFSSHLITVRELVPLEDTSRDSGDPFSFGPDCEVTGHRVVVRDIRARPFARYIQREKGGIQLEPAG</sequence>
<evidence type="ECO:0000313" key="1">
    <source>
        <dbReference type="EMBL" id="OKP09462.1"/>
    </source>
</evidence>
<protein>
    <submittedName>
        <fullName evidence="1">Uncharacterized protein</fullName>
    </submittedName>
</protein>
<gene>
    <name evidence="1" type="ORF">PENSUB_5198</name>
</gene>
<reference evidence="1 2" key="1">
    <citation type="submission" date="2016-10" db="EMBL/GenBank/DDBJ databases">
        <title>Genome sequence of the ascomycete fungus Penicillium subrubescens.</title>
        <authorList>
            <person name="De Vries R.P."/>
            <person name="Peng M."/>
            <person name="Dilokpimol A."/>
            <person name="Hilden K."/>
            <person name="Makela M.R."/>
            <person name="Grigoriev I."/>
            <person name="Riley R."/>
            <person name="Granchi Z."/>
        </authorList>
    </citation>
    <scope>NUCLEOTIDE SEQUENCE [LARGE SCALE GENOMIC DNA]</scope>
    <source>
        <strain evidence="1 2">CBS 132785</strain>
    </source>
</reference>